<evidence type="ECO:0000259" key="1">
    <source>
        <dbReference type="Pfam" id="PF10593"/>
    </source>
</evidence>
<dbReference type="Pfam" id="PF10593">
    <property type="entry name" value="Z1"/>
    <property type="match status" value="1"/>
</dbReference>
<accession>A0A6P1NYY5</accession>
<proteinExistence type="predicted"/>
<sequence>MLEQAKQICITLLQNKSTITVSDIDEAIVNVQKIFQIEEEESKTLYKYLEAQFSVFSDNYKILSDPGTYVPWLKNKKSEIKWNFWNRYLIYQQKKIAPPTLNKLDNLTDDILDRLIDPTTKGPWDKRGMVVGQVQSGKTSNYTGLINKAADTGYKLIIVLAGLHDSLRSQTQVRIDEGFLGFNTQTAMNFSNAGNRIGVGLINKDLPAHALTTSRLNGDFKGPVAQSSGVNIRGTDPIILVIKKNASILKNLVAWLATRGDKTPEGNIIIRELPFLLIDDEADNASINVNPKKVSTINGCIRALLSLFEQSAYVGYTATPFANIFIPLLSEEITKGLNLTIKDFEFTVGQDLFPKDFIVNIPAPSNYIGPTKVFGLPASSSSESAEEPLPIAVPVFDYEAFVPDKHKKDTPFPEELPASLRFAIKCFVLSCAARRVRKQVNVHNSMLIHVSRYVVWQDRIAMLVDAELKHYQKQIEFNQGSIIEELREVWETEYEPKTNQVLMQDHIYQDPGIVPISWSEIENELFNASARIEVRAIHGDKNEAGLSYHNISPLDYFMSEQQGTYLSVIAVGGDKLSRGLTLEGLSVSYYLRASKMYDTLMQMGRWFGYRPSYADLCRLFTTSDLIEWFEHITIASEEMRADFDYMFLLNETPKNYGLKVRTHPGALKITAANKFRHKQIMLLSYSGELEQTYKLKIDQHIFRRNYEATVDLINTLGRPVEDPLNNEVKTQPNIWSGKNNSNLVIKFLTSYSIGREVLDVQKMADYIQAQVRQSNLTDWTIVLIQNSTAKESDTYPFEINNETKNIGMTDRSINLTRPDEIVKAYSINKAMIISPNHELIDLSDQQIAEALKLTKQDWEQDEKKNEPTLPSGFRIKRGRSSTRGLLLLYPLHSSPMHRWLSENSTPENKEYKTERRNYSDVPIMGFAISFPNIPNDEKIEYAVNEQFMQDYDYAEELDAEELMHE</sequence>
<dbReference type="EMBL" id="CP047897">
    <property type="protein sequence ID" value="QHL88230.1"/>
    <property type="molecule type" value="Genomic_DNA"/>
</dbReference>
<name>A0A6P1NYY5_9BACT</name>
<reference evidence="2 3" key="1">
    <citation type="submission" date="2020-01" db="EMBL/GenBank/DDBJ databases">
        <authorList>
            <person name="Kim M."/>
        </authorList>
    </citation>
    <scope>NUCLEOTIDE SEQUENCE [LARGE SCALE GENOMIC DNA]</scope>
    <source>
        <strain evidence="2 3">BT10</strain>
    </source>
</reference>
<keyword evidence="2" id="KW-0378">Hydrolase</keyword>
<evidence type="ECO:0000313" key="2">
    <source>
        <dbReference type="EMBL" id="QHL88230.1"/>
    </source>
</evidence>
<dbReference type="InterPro" id="IPR018310">
    <property type="entry name" value="Put_endonuclease_Z1-dom"/>
</dbReference>
<gene>
    <name evidence="2" type="ORF">GU926_12630</name>
</gene>
<keyword evidence="2" id="KW-0540">Nuclease</keyword>
<dbReference type="GO" id="GO:0004519">
    <property type="term" value="F:endonuclease activity"/>
    <property type="evidence" value="ECO:0007669"/>
    <property type="project" value="UniProtKB-KW"/>
</dbReference>
<dbReference type="RefSeq" id="WP_160692399.1">
    <property type="nucleotide sequence ID" value="NZ_CP047897.1"/>
</dbReference>
<dbReference type="Proteomes" id="UP000464214">
    <property type="component" value="Chromosome"/>
</dbReference>
<dbReference type="AlphaFoldDB" id="A0A6P1NYY5"/>
<evidence type="ECO:0000313" key="3">
    <source>
        <dbReference type="Proteomes" id="UP000464214"/>
    </source>
</evidence>
<dbReference type="KEGG" id="nib:GU926_12630"/>
<organism evidence="2 3">
    <name type="scientific">Nibribacter ruber</name>
    <dbReference type="NCBI Taxonomy" id="2698458"/>
    <lineage>
        <taxon>Bacteria</taxon>
        <taxon>Pseudomonadati</taxon>
        <taxon>Bacteroidota</taxon>
        <taxon>Cytophagia</taxon>
        <taxon>Cytophagales</taxon>
        <taxon>Hymenobacteraceae</taxon>
        <taxon>Nibribacter</taxon>
    </lineage>
</organism>
<keyword evidence="3" id="KW-1185">Reference proteome</keyword>
<keyword evidence="2" id="KW-0255">Endonuclease</keyword>
<feature type="domain" description="Putative endonuclease Z1" evidence="1">
    <location>
        <begin position="419"/>
        <end position="666"/>
    </location>
</feature>
<protein>
    <submittedName>
        <fullName evidence="2">Endonuclease</fullName>
    </submittedName>
</protein>